<reference evidence="1" key="2">
    <citation type="submission" date="2025-09" db="UniProtKB">
        <authorList>
            <consortium name="EnsemblPlants"/>
        </authorList>
    </citation>
    <scope>IDENTIFICATION</scope>
</reference>
<evidence type="ECO:0000313" key="1">
    <source>
        <dbReference type="EnsemblPlants" id="AVESA.00010b.r2.1AG0055880.1.CDS"/>
    </source>
</evidence>
<name>A0ACD5THM3_AVESA</name>
<dbReference type="Proteomes" id="UP001732700">
    <property type="component" value="Chromosome 1A"/>
</dbReference>
<evidence type="ECO:0000313" key="2">
    <source>
        <dbReference type="Proteomes" id="UP001732700"/>
    </source>
</evidence>
<proteinExistence type="predicted"/>
<dbReference type="EnsemblPlants" id="AVESA.00010b.r2.1AG0055880.1">
    <property type="protein sequence ID" value="AVESA.00010b.r2.1AG0055880.1.CDS"/>
    <property type="gene ID" value="AVESA.00010b.r2.1AG0055880"/>
</dbReference>
<protein>
    <submittedName>
        <fullName evidence="1">Uncharacterized protein</fullName>
    </submittedName>
</protein>
<accession>A0ACD5THM3</accession>
<reference evidence="1" key="1">
    <citation type="submission" date="2021-05" db="EMBL/GenBank/DDBJ databases">
        <authorList>
            <person name="Scholz U."/>
            <person name="Mascher M."/>
            <person name="Fiebig A."/>
        </authorList>
    </citation>
    <scope>NUCLEOTIDE SEQUENCE [LARGE SCALE GENOMIC DNA]</scope>
</reference>
<organism evidence="1 2">
    <name type="scientific">Avena sativa</name>
    <name type="common">Oat</name>
    <dbReference type="NCBI Taxonomy" id="4498"/>
    <lineage>
        <taxon>Eukaryota</taxon>
        <taxon>Viridiplantae</taxon>
        <taxon>Streptophyta</taxon>
        <taxon>Embryophyta</taxon>
        <taxon>Tracheophyta</taxon>
        <taxon>Spermatophyta</taxon>
        <taxon>Magnoliopsida</taxon>
        <taxon>Liliopsida</taxon>
        <taxon>Poales</taxon>
        <taxon>Poaceae</taxon>
        <taxon>BOP clade</taxon>
        <taxon>Pooideae</taxon>
        <taxon>Poodae</taxon>
        <taxon>Poeae</taxon>
        <taxon>Poeae Chloroplast Group 1 (Aveneae type)</taxon>
        <taxon>Aveninae</taxon>
        <taxon>Avena</taxon>
    </lineage>
</organism>
<keyword evidence="2" id="KW-1185">Reference proteome</keyword>
<sequence>MVCIIIWVGLLTRSEPIITALSENTVGPGPLSCSAYLIPPPTFDSSDSEASHRPLGGNEGRAAEEAKVSSMAAVVRSVWQGIREKGLVNFFRYARDEGYLKCLPDGNLLQTKIHNIGATLVGVDSFGNKYYEKLHDTQYGRHRWVEYADKGRYNASQVPAEWHGWLHHITDSTGDKLLEEKTKKYIMEHRQNYTGQGDDLIYHSKGHALNPGQRDWTRYQPWEPKKEETS</sequence>